<dbReference type="EMBL" id="CP076361">
    <property type="protein sequence ID" value="QWK89960.1"/>
    <property type="molecule type" value="Genomic_DNA"/>
</dbReference>
<dbReference type="RefSeq" id="WP_215506814.1">
    <property type="nucleotide sequence ID" value="NZ_CP076361.1"/>
</dbReference>
<dbReference type="AlphaFoldDB" id="A0A975S1D8"/>
<name>A0A975S1D8_9RHOB</name>
<evidence type="ECO:0000313" key="2">
    <source>
        <dbReference type="Proteomes" id="UP000679352"/>
    </source>
</evidence>
<accession>A0A975S1D8</accession>
<evidence type="ECO:0000313" key="1">
    <source>
        <dbReference type="EMBL" id="QWK89960.1"/>
    </source>
</evidence>
<keyword evidence="2" id="KW-1185">Reference proteome</keyword>
<reference evidence="1" key="1">
    <citation type="submission" date="2021-06" db="EMBL/GenBank/DDBJ databases">
        <title>Direct submission.</title>
        <authorList>
            <person name="Lee C.-S."/>
            <person name="Jin L."/>
        </authorList>
    </citation>
    <scope>NUCLEOTIDE SEQUENCE</scope>
    <source>
        <strain evidence="1">Con5</strain>
    </source>
</reference>
<protein>
    <submittedName>
        <fullName evidence="1">Uncharacterized protein</fullName>
    </submittedName>
</protein>
<gene>
    <name evidence="1" type="ORF">KM031_14150</name>
</gene>
<dbReference type="Proteomes" id="UP000679352">
    <property type="component" value="Chromosome"/>
</dbReference>
<dbReference type="KEGG" id="gfu:KM031_14150"/>
<organism evidence="1 2">
    <name type="scientific">Gemmobacter fulvus</name>
    <dbReference type="NCBI Taxonomy" id="2840474"/>
    <lineage>
        <taxon>Bacteria</taxon>
        <taxon>Pseudomonadati</taxon>
        <taxon>Pseudomonadota</taxon>
        <taxon>Alphaproteobacteria</taxon>
        <taxon>Rhodobacterales</taxon>
        <taxon>Paracoccaceae</taxon>
        <taxon>Gemmobacter</taxon>
    </lineage>
</organism>
<proteinExistence type="predicted"/>
<sequence length="47" mass="5175">MKAPQPGPLAEPATDLSLPEMLRQVLEGLMPVTPDLTALLDRMEMTR</sequence>